<dbReference type="AlphaFoldDB" id="A0AAU9D8N2"/>
<reference evidence="2 3" key="1">
    <citation type="submission" date="2021-12" db="EMBL/GenBank/DDBJ databases">
        <title>Genome sequencing of bacteria with rrn-lacking chromosome and rrn-plasmid.</title>
        <authorList>
            <person name="Anda M."/>
            <person name="Iwasaki W."/>
        </authorList>
    </citation>
    <scope>NUCLEOTIDE SEQUENCE [LARGE SCALE GENOMIC DNA]</scope>
    <source>
        <strain evidence="2 3">DSM 100852</strain>
        <plasmid evidence="2 3">pFA4</plasmid>
    </source>
</reference>
<dbReference type="SUPFAM" id="SSF141694">
    <property type="entry name" value="AF2212/PG0164-like"/>
    <property type="match status" value="1"/>
</dbReference>
<keyword evidence="3" id="KW-1185">Reference proteome</keyword>
<dbReference type="InterPro" id="IPR037079">
    <property type="entry name" value="AF2212/PG0164-like_sf"/>
</dbReference>
<keyword evidence="2" id="KW-0614">Plasmid</keyword>
<dbReference type="Pfam" id="PF08922">
    <property type="entry name" value="DUF1905"/>
    <property type="match status" value="1"/>
</dbReference>
<dbReference type="RefSeq" id="WP_338395690.1">
    <property type="nucleotide sequence ID" value="NZ_AP025318.1"/>
</dbReference>
<dbReference type="EMBL" id="AP025318">
    <property type="protein sequence ID" value="BDD12338.1"/>
    <property type="molecule type" value="Genomic_DNA"/>
</dbReference>
<evidence type="ECO:0008006" key="4">
    <source>
        <dbReference type="Google" id="ProtNLM"/>
    </source>
</evidence>
<dbReference type="Proteomes" id="UP001348817">
    <property type="component" value="Plasmid pFA4"/>
</dbReference>
<evidence type="ECO:0000313" key="3">
    <source>
        <dbReference type="Proteomes" id="UP001348817"/>
    </source>
</evidence>
<gene>
    <name evidence="2" type="ORF">FUAX_47700</name>
</gene>
<sequence length="155" mass="18023">MKEKYLVNRKCLLVKWEGKGAWTYTPIPEIKQDKNAPFGWVTVSGFIDDYRLEKHKLMPMGDGKLFLSVNATIRKKIRKESGDHVLVKLNVDAPPNELTEELCLCFDMEPPATLKAFEALKEKERRKFLDRIHSSKSEEKKAERIADMMKELAKR</sequence>
<accession>A0AAU9D8N2</accession>
<organism evidence="2 3">
    <name type="scientific">Fulvitalea axinellae</name>
    <dbReference type="NCBI Taxonomy" id="1182444"/>
    <lineage>
        <taxon>Bacteria</taxon>
        <taxon>Pseudomonadati</taxon>
        <taxon>Bacteroidota</taxon>
        <taxon>Cytophagia</taxon>
        <taxon>Cytophagales</taxon>
        <taxon>Persicobacteraceae</taxon>
        <taxon>Fulvitalea</taxon>
    </lineage>
</organism>
<dbReference type="KEGG" id="fax:FUAX_47700"/>
<evidence type="ECO:0000313" key="2">
    <source>
        <dbReference type="EMBL" id="BDD12338.1"/>
    </source>
</evidence>
<protein>
    <recommendedName>
        <fullName evidence="4">DUF1905 domain-containing protein</fullName>
    </recommendedName>
</protein>
<dbReference type="Gene3D" id="2.40.30.100">
    <property type="entry name" value="AF2212/PG0164-like"/>
    <property type="match status" value="1"/>
</dbReference>
<proteinExistence type="predicted"/>
<feature type="region of interest" description="Disordered" evidence="1">
    <location>
        <begin position="132"/>
        <end position="155"/>
    </location>
</feature>
<name>A0AAU9D8N2_9BACT</name>
<dbReference type="InterPro" id="IPR015018">
    <property type="entry name" value="DUF1905"/>
</dbReference>
<evidence type="ECO:0000256" key="1">
    <source>
        <dbReference type="SAM" id="MobiDB-lite"/>
    </source>
</evidence>
<dbReference type="Pfam" id="PF13376">
    <property type="entry name" value="OmdA"/>
    <property type="match status" value="1"/>
</dbReference>
<geneLocation type="plasmid" evidence="2 3">
    <name>pFA4</name>
</geneLocation>